<accession>A0A399LYM5</accession>
<dbReference type="Proteomes" id="UP000265875">
    <property type="component" value="Unassembled WGS sequence"/>
</dbReference>
<dbReference type="AlphaFoldDB" id="A0A399LYM5"/>
<evidence type="ECO:0000313" key="2">
    <source>
        <dbReference type="Proteomes" id="UP000265875"/>
    </source>
</evidence>
<evidence type="ECO:0000313" key="1">
    <source>
        <dbReference type="EMBL" id="RII74671.1"/>
    </source>
</evidence>
<reference evidence="1 2" key="1">
    <citation type="submission" date="2018-08" db="EMBL/GenBank/DDBJ databases">
        <title>Draft genome sequence of the cyanotroph, Pseudomonas monteilii BCN3.</title>
        <authorList>
            <person name="Jones L.B."/>
            <person name="Kunz D.A."/>
        </authorList>
    </citation>
    <scope>NUCLEOTIDE SEQUENCE [LARGE SCALE GENOMIC DNA]</scope>
    <source>
        <strain evidence="1 2">BCN3</strain>
    </source>
</reference>
<organism evidence="1 2">
    <name type="scientific">Pseudomonas monteilii</name>
    <dbReference type="NCBI Taxonomy" id="76759"/>
    <lineage>
        <taxon>Bacteria</taxon>
        <taxon>Pseudomonadati</taxon>
        <taxon>Pseudomonadota</taxon>
        <taxon>Gammaproteobacteria</taxon>
        <taxon>Pseudomonadales</taxon>
        <taxon>Pseudomonadaceae</taxon>
        <taxon>Pseudomonas</taxon>
    </lineage>
</organism>
<dbReference type="RefSeq" id="WP_119371693.1">
    <property type="nucleotide sequence ID" value="NZ_QWLL01000058.1"/>
</dbReference>
<name>A0A399LYM5_9PSED</name>
<sequence length="62" mass="6889">MSEIQQPANLNDAVALLDGLSQLGKVEEISNDERQSLADQVDKLLGVQGAFNKWREKAKYSK</sequence>
<protein>
    <submittedName>
        <fullName evidence="1">Uncharacterized protein</fullName>
    </submittedName>
</protein>
<comment type="caution">
    <text evidence="1">The sequence shown here is derived from an EMBL/GenBank/DDBJ whole genome shotgun (WGS) entry which is preliminary data.</text>
</comment>
<dbReference type="EMBL" id="QWLL01000058">
    <property type="protein sequence ID" value="RII74671.1"/>
    <property type="molecule type" value="Genomic_DNA"/>
</dbReference>
<proteinExistence type="predicted"/>
<gene>
    <name evidence="1" type="ORF">D0894_25295</name>
</gene>